<evidence type="ECO:0000313" key="1">
    <source>
        <dbReference type="EMBL" id="CAG8452830.1"/>
    </source>
</evidence>
<proteinExistence type="predicted"/>
<evidence type="ECO:0000313" key="2">
    <source>
        <dbReference type="Proteomes" id="UP000789702"/>
    </source>
</evidence>
<dbReference type="EMBL" id="CAJVPU010000509">
    <property type="protein sequence ID" value="CAG8452830.1"/>
    <property type="molecule type" value="Genomic_DNA"/>
</dbReference>
<protein>
    <submittedName>
        <fullName evidence="1">4991_t:CDS:1</fullName>
    </submittedName>
</protein>
<name>A0ACA9K5P3_9GLOM</name>
<organism evidence="1 2">
    <name type="scientific">Dentiscutata heterogama</name>
    <dbReference type="NCBI Taxonomy" id="1316150"/>
    <lineage>
        <taxon>Eukaryota</taxon>
        <taxon>Fungi</taxon>
        <taxon>Fungi incertae sedis</taxon>
        <taxon>Mucoromycota</taxon>
        <taxon>Glomeromycotina</taxon>
        <taxon>Glomeromycetes</taxon>
        <taxon>Diversisporales</taxon>
        <taxon>Gigasporaceae</taxon>
        <taxon>Dentiscutata</taxon>
    </lineage>
</organism>
<dbReference type="Proteomes" id="UP000789702">
    <property type="component" value="Unassembled WGS sequence"/>
</dbReference>
<comment type="caution">
    <text evidence="1">The sequence shown here is derived from an EMBL/GenBank/DDBJ whole genome shotgun (WGS) entry which is preliminary data.</text>
</comment>
<gene>
    <name evidence="1" type="ORF">DHETER_LOCUS919</name>
</gene>
<accession>A0ACA9K5P3</accession>
<keyword evidence="2" id="KW-1185">Reference proteome</keyword>
<reference evidence="1" key="1">
    <citation type="submission" date="2021-06" db="EMBL/GenBank/DDBJ databases">
        <authorList>
            <person name="Kallberg Y."/>
            <person name="Tangrot J."/>
            <person name="Rosling A."/>
        </authorList>
    </citation>
    <scope>NUCLEOTIDE SEQUENCE</scope>
    <source>
        <strain evidence="1">IL203A</strain>
    </source>
</reference>
<sequence length="93" mass="10777">MKSMLLKKSDLHSTLPTTIKKKRFRPILEKSGKPTKSIRKRDKLLAILEEELEPIDKDAYTPVKKLRRKRDSSIIDRLASYNTIEDILAMPAN</sequence>